<dbReference type="Gene3D" id="1.25.40.20">
    <property type="entry name" value="Ankyrin repeat-containing domain"/>
    <property type="match status" value="1"/>
</dbReference>
<sequence>MDQRAQRVSAPIMLMPPEIVSHVLGIVSDRDFCAARKAHRVFWVTSDRAIERRRERLWLRTSPERACAAGRTDIVEFLWRRKRIPRTFDMWQAAFVTPDPVIIEIAREQDSSKAKLGSVRDMALRKDAPRLFFQLFDTWDVTIDDAIDAAICSCASRILEALLGVATRVRPRYWARQAAERGHVGGLGILLDRYPWVPLGSVVDTAVTHMRNLVAILCLVHEKDPLFPWQRVFFEVVLSGSARAIEFLCCQVAPSGPDLQCALVTAARRGRADIVELLCRQSAARDIGVESAVITAAEFGHRGIVELLCRQPYAQGMDLQSPLITAAQYGHRDIVDFLGRQSSAQGIGLQEAANVADTSTRGNALWAILDLYDKRTDPQASAFCPDEPLLSLRTPLERASAEDNFKRVVDIICRADESQIDLEAALAVAASPRVAEFLAKRMPARDTPPADPVSFDHWKFAID</sequence>
<evidence type="ECO:0000256" key="1">
    <source>
        <dbReference type="ARBA" id="ARBA00022737"/>
    </source>
</evidence>
<gene>
    <name evidence="3" type="ORF">pmac_cds_510</name>
</gene>
<evidence type="ECO:0000256" key="2">
    <source>
        <dbReference type="ARBA" id="ARBA00023043"/>
    </source>
</evidence>
<protein>
    <submittedName>
        <fullName evidence="3">Ankyrin repeat domain containing protein</fullName>
    </submittedName>
</protein>
<dbReference type="PANTHER" id="PTHR24166:SF55">
    <property type="entry name" value="ROLLING PEBBLES, ISOFORM B"/>
    <property type="match status" value="1"/>
</dbReference>
<keyword evidence="1" id="KW-0677">Repeat</keyword>
<dbReference type="PANTHER" id="PTHR24166">
    <property type="entry name" value="ROLLING PEBBLES, ISOFORM B"/>
    <property type="match status" value="1"/>
</dbReference>
<dbReference type="Proteomes" id="UP000249758">
    <property type="component" value="Segment"/>
</dbReference>
<dbReference type="InterPro" id="IPR050889">
    <property type="entry name" value="Dendritic_Spine_Reg/Scaffold"/>
</dbReference>
<reference evidence="3" key="1">
    <citation type="journal article" date="2018" name="Nat. Commun.">
        <title>Diversity and evolution of the emerging Pandoraviridae family.</title>
        <authorList>
            <person name="Legendre M."/>
            <person name="Fabre E."/>
            <person name="Poirot O."/>
            <person name="Jeudy S."/>
            <person name="Lartigue A."/>
            <person name="Alempic J.M."/>
            <person name="Beucher L."/>
            <person name="Philippe N."/>
            <person name="Bertaux L."/>
            <person name="Christo-Foroux E."/>
            <person name="Labadie K."/>
            <person name="Coute Y."/>
            <person name="Abergel C."/>
            <person name="Claverie J.M."/>
        </authorList>
    </citation>
    <scope>NUCLEOTIDE SEQUENCE [LARGE SCALE GENOMIC DNA]</scope>
    <source>
        <strain evidence="3">Macleodensis</strain>
    </source>
</reference>
<dbReference type="SUPFAM" id="SSF48403">
    <property type="entry name" value="Ankyrin repeat"/>
    <property type="match status" value="1"/>
</dbReference>
<organism evidence="3">
    <name type="scientific">Pandoravirus macleodensis</name>
    <dbReference type="NCBI Taxonomy" id="2107707"/>
    <lineage>
        <taxon>Viruses</taxon>
        <taxon>Pandoravirus</taxon>
    </lineage>
</organism>
<accession>A0A2U7UFE2</accession>
<dbReference type="GeneID" id="36841653"/>
<evidence type="ECO:0000313" key="3">
    <source>
        <dbReference type="EMBL" id="AVK77198.1"/>
    </source>
</evidence>
<dbReference type="InterPro" id="IPR002110">
    <property type="entry name" value="Ankyrin_rpt"/>
</dbReference>
<dbReference type="InterPro" id="IPR036770">
    <property type="entry name" value="Ankyrin_rpt-contain_sf"/>
</dbReference>
<proteinExistence type="predicted"/>
<name>A0A2U7UFE2_9VIRU</name>
<dbReference type="EMBL" id="MG011691">
    <property type="protein sequence ID" value="AVK77198.1"/>
    <property type="molecule type" value="Genomic_DNA"/>
</dbReference>
<dbReference type="KEGG" id="vg:36841653"/>
<dbReference type="Pfam" id="PF12796">
    <property type="entry name" value="Ank_2"/>
    <property type="match status" value="1"/>
</dbReference>
<dbReference type="RefSeq" id="YP_009481194.1">
    <property type="nucleotide sequence ID" value="NC_037665.1"/>
</dbReference>
<keyword evidence="2" id="KW-0040">ANK repeat</keyword>